<dbReference type="InterPro" id="IPR004646">
    <property type="entry name" value="Fe-S_hydro-lyase_TtdA-typ_cat"/>
</dbReference>
<dbReference type="eggNOG" id="COG1951">
    <property type="taxonomic scope" value="Bacteria"/>
</dbReference>
<feature type="domain" description="Fe-S hydro-lyase tartrate dehydratase alpha-type catalytic" evidence="7">
    <location>
        <begin position="11"/>
        <end position="277"/>
    </location>
</feature>
<keyword evidence="4" id="KW-0408">Iron</keyword>
<evidence type="ECO:0000259" key="7">
    <source>
        <dbReference type="Pfam" id="PF05681"/>
    </source>
</evidence>
<dbReference type="KEGG" id="hor:Hore_10050"/>
<dbReference type="OrthoDB" id="9798978at2"/>
<evidence type="ECO:0000313" key="8">
    <source>
        <dbReference type="EMBL" id="ACL69761.1"/>
    </source>
</evidence>
<dbReference type="Proteomes" id="UP000000719">
    <property type="component" value="Chromosome"/>
</dbReference>
<accession>B8CWU2</accession>
<evidence type="ECO:0000256" key="6">
    <source>
        <dbReference type="ARBA" id="ARBA00023239"/>
    </source>
</evidence>
<comment type="similarity">
    <text evidence="1">Belongs to the class-I fumarase family.</text>
</comment>
<evidence type="ECO:0000256" key="2">
    <source>
        <dbReference type="ARBA" id="ARBA00022485"/>
    </source>
</evidence>
<reference evidence="8 9" key="1">
    <citation type="journal article" date="2009" name="PLoS ONE">
        <title>Genome analysis of the anaerobic thermohalophilic bacterium Halothermothrix orenii.</title>
        <authorList>
            <person name="Mavromatis K."/>
            <person name="Ivanova N."/>
            <person name="Anderson I."/>
            <person name="Lykidis A."/>
            <person name="Hooper S.D."/>
            <person name="Sun H."/>
            <person name="Kunin V."/>
            <person name="Lapidus A."/>
            <person name="Hugenholtz P."/>
            <person name="Patel B."/>
            <person name="Kyrpides N.C."/>
        </authorList>
    </citation>
    <scope>NUCLEOTIDE SEQUENCE [LARGE SCALE GENOMIC DNA]</scope>
    <source>
        <strain evidence="9">H 168 / OCM 544 / DSM 9562</strain>
    </source>
</reference>
<dbReference type="GO" id="GO:0046872">
    <property type="term" value="F:metal ion binding"/>
    <property type="evidence" value="ECO:0007669"/>
    <property type="project" value="UniProtKB-KW"/>
</dbReference>
<dbReference type="EMBL" id="CP001098">
    <property type="protein sequence ID" value="ACL69761.1"/>
    <property type="molecule type" value="Genomic_DNA"/>
</dbReference>
<dbReference type="GO" id="GO:0051539">
    <property type="term" value="F:4 iron, 4 sulfur cluster binding"/>
    <property type="evidence" value="ECO:0007669"/>
    <property type="project" value="UniProtKB-KW"/>
</dbReference>
<keyword evidence="5" id="KW-0411">Iron-sulfur</keyword>
<name>B8CWU2_HALOH</name>
<evidence type="ECO:0000256" key="1">
    <source>
        <dbReference type="ARBA" id="ARBA00008876"/>
    </source>
</evidence>
<dbReference type="InterPro" id="IPR051208">
    <property type="entry name" value="Class-I_Fumarase/Tartrate_DH"/>
</dbReference>
<dbReference type="Pfam" id="PF05681">
    <property type="entry name" value="Fumerase"/>
    <property type="match status" value="1"/>
</dbReference>
<evidence type="ECO:0000313" key="9">
    <source>
        <dbReference type="Proteomes" id="UP000000719"/>
    </source>
</evidence>
<keyword evidence="6 8" id="KW-0456">Lyase</keyword>
<dbReference type="PANTHER" id="PTHR30389:SF17">
    <property type="entry name" value="L(+)-TARTRATE DEHYDRATASE SUBUNIT ALPHA-RELATED"/>
    <property type="match status" value="1"/>
</dbReference>
<keyword evidence="9" id="KW-1185">Reference proteome</keyword>
<dbReference type="HOGENOM" id="CLU_041245_0_0_9"/>
<protein>
    <submittedName>
        <fullName evidence="8">Fumarate hydratase, alpha subunit</fullName>
        <ecNumber evidence="8">4.2.1.2</ecNumber>
    </submittedName>
</protein>
<keyword evidence="3" id="KW-0479">Metal-binding</keyword>
<dbReference type="AlphaFoldDB" id="B8CWU2"/>
<dbReference type="PANTHER" id="PTHR30389">
    <property type="entry name" value="FUMARATE HYDRATASE-RELATED"/>
    <property type="match status" value="1"/>
</dbReference>
<evidence type="ECO:0000256" key="5">
    <source>
        <dbReference type="ARBA" id="ARBA00023014"/>
    </source>
</evidence>
<keyword evidence="2" id="KW-0004">4Fe-4S</keyword>
<dbReference type="EC" id="4.2.1.2" evidence="8"/>
<sequence>MRTIEAEEITKVVKEMIKEANYYLPEDVLRFLKNNKEKEESSIGRDILKQIVKNAQIACEEKMPICQDTGLTVVFLEIGNEVHINGDIYRAVNEGVRQGSQEGYLRKSVVKSPLNRVNTGDNTPAVIHTEIVPGDRLKIIIAPKGGGSENMSTVKMLKPADGIEGIKKTVLKTVEDAGANPCPPIIVGVGLGGTFEKAALLAKKALLRPLDDSHPDKDVAALENDLLNEINKLGIGPQGLGGVTTALSVKVEVYPCHIASLPVGININCHAARHREIIL</sequence>
<dbReference type="RefSeq" id="WP_012635946.1">
    <property type="nucleotide sequence ID" value="NC_011899.1"/>
</dbReference>
<dbReference type="GO" id="GO:0004333">
    <property type="term" value="F:fumarate hydratase activity"/>
    <property type="evidence" value="ECO:0007669"/>
    <property type="project" value="UniProtKB-EC"/>
</dbReference>
<organism evidence="8 9">
    <name type="scientific">Halothermothrix orenii (strain H 168 / OCM 544 / DSM 9562)</name>
    <dbReference type="NCBI Taxonomy" id="373903"/>
    <lineage>
        <taxon>Bacteria</taxon>
        <taxon>Bacillati</taxon>
        <taxon>Bacillota</taxon>
        <taxon>Clostridia</taxon>
        <taxon>Halanaerobiales</taxon>
        <taxon>Halothermotrichaceae</taxon>
        <taxon>Halothermothrix</taxon>
    </lineage>
</organism>
<evidence type="ECO:0000256" key="3">
    <source>
        <dbReference type="ARBA" id="ARBA00022723"/>
    </source>
</evidence>
<gene>
    <name evidence="8" type="ordered locus">Hore_10050</name>
</gene>
<evidence type="ECO:0000256" key="4">
    <source>
        <dbReference type="ARBA" id="ARBA00023004"/>
    </source>
</evidence>
<dbReference type="STRING" id="373903.Hore_10050"/>
<proteinExistence type="inferred from homology"/>
<dbReference type="NCBIfam" id="NF004885">
    <property type="entry name" value="PRK06246.1"/>
    <property type="match status" value="1"/>
</dbReference>
<dbReference type="NCBIfam" id="TIGR00722">
    <property type="entry name" value="ttdA_fumA_fumB"/>
    <property type="match status" value="1"/>
</dbReference>